<evidence type="ECO:0000313" key="2">
    <source>
        <dbReference type="EMBL" id="GET36702.1"/>
    </source>
</evidence>
<proteinExistence type="predicted"/>
<dbReference type="Gene3D" id="3.10.490.10">
    <property type="entry name" value="Gamma-glutamyl cyclotransferase-like"/>
    <property type="match status" value="1"/>
</dbReference>
<evidence type="ECO:0000259" key="1">
    <source>
        <dbReference type="Pfam" id="PF06094"/>
    </source>
</evidence>
<evidence type="ECO:0000313" key="3">
    <source>
        <dbReference type="Proteomes" id="UP001050975"/>
    </source>
</evidence>
<keyword evidence="3" id="KW-1185">Reference proteome</keyword>
<accession>A0AAV3XBF4</accession>
<dbReference type="InterPro" id="IPR009288">
    <property type="entry name" value="AIG2-like_dom"/>
</dbReference>
<dbReference type="RefSeq" id="WP_226576830.1">
    <property type="nucleotide sequence ID" value="NZ_BLAY01000016.1"/>
</dbReference>
<dbReference type="AlphaFoldDB" id="A0AAV3XBF4"/>
<name>A0AAV3XBF4_9CYAN</name>
<dbReference type="EMBL" id="BLAY01000016">
    <property type="protein sequence ID" value="GET36702.1"/>
    <property type="molecule type" value="Genomic_DNA"/>
</dbReference>
<reference evidence="2" key="1">
    <citation type="submission" date="2019-10" db="EMBL/GenBank/DDBJ databases">
        <title>Draft genome sequece of Microseira wollei NIES-4236.</title>
        <authorList>
            <person name="Yamaguchi H."/>
            <person name="Suzuki S."/>
            <person name="Kawachi M."/>
        </authorList>
    </citation>
    <scope>NUCLEOTIDE SEQUENCE</scope>
    <source>
        <strain evidence="2">NIES-4236</strain>
    </source>
</reference>
<gene>
    <name evidence="2" type="ORF">MiSe_14540</name>
</gene>
<dbReference type="SUPFAM" id="SSF110857">
    <property type="entry name" value="Gamma-glutamyl cyclotransferase-like"/>
    <property type="match status" value="1"/>
</dbReference>
<comment type="caution">
    <text evidence="2">The sequence shown here is derived from an EMBL/GenBank/DDBJ whole genome shotgun (WGS) entry which is preliminary data.</text>
</comment>
<dbReference type="InterPro" id="IPR013024">
    <property type="entry name" value="GGCT-like"/>
</dbReference>
<dbReference type="Proteomes" id="UP001050975">
    <property type="component" value="Unassembled WGS sequence"/>
</dbReference>
<dbReference type="InterPro" id="IPR036568">
    <property type="entry name" value="GGCT-like_sf"/>
</dbReference>
<sequence length="137" mass="15302">MLKVFVYGTLKPGEINYQRLCAGKVIEEKKAIAQGHLFALPFGYPAMTPGDGRVQGCVLTFADPEVLQALDRLEDYHPERPPEHNEYNRQLIETFNLSGEPLETAWVYLMSPLRVRSYGGIFLPSGSWSNCGDSPSP</sequence>
<dbReference type="CDD" id="cd06661">
    <property type="entry name" value="GGCT_like"/>
    <property type="match status" value="1"/>
</dbReference>
<feature type="domain" description="Gamma-glutamylcyclotransferase AIG2-like" evidence="1">
    <location>
        <begin position="4"/>
        <end position="129"/>
    </location>
</feature>
<dbReference type="Pfam" id="PF06094">
    <property type="entry name" value="GGACT"/>
    <property type="match status" value="1"/>
</dbReference>
<protein>
    <recommendedName>
        <fullName evidence="1">Gamma-glutamylcyclotransferase AIG2-like domain-containing protein</fullName>
    </recommendedName>
</protein>
<organism evidence="2 3">
    <name type="scientific">Microseira wollei NIES-4236</name>
    <dbReference type="NCBI Taxonomy" id="2530354"/>
    <lineage>
        <taxon>Bacteria</taxon>
        <taxon>Bacillati</taxon>
        <taxon>Cyanobacteriota</taxon>
        <taxon>Cyanophyceae</taxon>
        <taxon>Oscillatoriophycideae</taxon>
        <taxon>Aerosakkonematales</taxon>
        <taxon>Aerosakkonemataceae</taxon>
        <taxon>Microseira</taxon>
    </lineage>
</organism>